<dbReference type="Pfam" id="PF10091">
    <property type="entry name" value="Glycoamylase"/>
    <property type="match status" value="1"/>
</dbReference>
<feature type="domain" description="Glycoamylase-like" evidence="2">
    <location>
        <begin position="226"/>
        <end position="474"/>
    </location>
</feature>
<evidence type="ECO:0000259" key="2">
    <source>
        <dbReference type="Pfam" id="PF10091"/>
    </source>
</evidence>
<dbReference type="Proteomes" id="UP000501325">
    <property type="component" value="Chromosome"/>
</dbReference>
<proteinExistence type="predicted"/>
<dbReference type="PROSITE" id="PS51318">
    <property type="entry name" value="TAT"/>
    <property type="match status" value="1"/>
</dbReference>
<reference evidence="3 4" key="1">
    <citation type="submission" date="2020-01" db="EMBL/GenBank/DDBJ databases">
        <authorList>
            <person name="Wang S."/>
        </authorList>
    </citation>
    <scope>NUCLEOTIDE SEQUENCE [LARGE SCALE GENOMIC DNA]</scope>
    <source>
        <strain evidence="3 4">D151-2-6</strain>
    </source>
</reference>
<dbReference type="RefSeq" id="WP_008261453.1">
    <property type="nucleotide sequence ID" value="NZ_CP048751.1"/>
</dbReference>
<evidence type="ECO:0000313" key="4">
    <source>
        <dbReference type="Proteomes" id="UP000501325"/>
    </source>
</evidence>
<feature type="signal peptide" evidence="1">
    <location>
        <begin position="1"/>
        <end position="29"/>
    </location>
</feature>
<dbReference type="PIRSF" id="PIRSF028431">
    <property type="entry name" value="UCP028431"/>
    <property type="match status" value="1"/>
</dbReference>
<evidence type="ECO:0000256" key="1">
    <source>
        <dbReference type="SAM" id="SignalP"/>
    </source>
</evidence>
<feature type="chain" id="PRO_5044253945" evidence="1">
    <location>
        <begin position="30"/>
        <end position="494"/>
    </location>
</feature>
<dbReference type="KEGG" id="bmed:GYM46_01190"/>
<dbReference type="Gene3D" id="1.50.10.140">
    <property type="match status" value="1"/>
</dbReference>
<name>A0AB37E2K2_9CAUL</name>
<dbReference type="AlphaFoldDB" id="A0AB37E2K2"/>
<dbReference type="InterPro" id="IPR006311">
    <property type="entry name" value="TAT_signal"/>
</dbReference>
<evidence type="ECO:0000313" key="3">
    <source>
        <dbReference type="EMBL" id="QIH71713.1"/>
    </source>
</evidence>
<sequence>MNRRNFLMRTTAGAAALAVGGAVAGQAAAQQTQAAQQGSGAVNGTQRRPLRLDREIDELQERTFRWFEKVTDRRTGLTPDRWPTPSFCSIAAVGFALTCWPIGVERRWMSRDEARERTLTTVRYFHSLPQGPEPTGTAGHKGFFYHFLDMETGLRYRTNELSTVDTALLIAGMLFAARYFDGDHPDEVEIRSRVQALYERIEWDWAVVRDNRITMGWHPESGFIPSDWHVYNEGMLLLLLAIGSPTHSVSVNVWHEWAASYDQSWTDRWGSWHLNFAPIFGHQYSHMYVDFRGIQDAWMRGQTAQMGEYLDYFENSRRAVYAQQKYAHDNPGQWAGYSSETWGLTACDGPGDFKQTINGVEREFFSYSARGPGERDDGTIAPTAAASSIAFAPEIVVPCIKAMKSRFGAGIYTEWGFLDSFNPTLTQRDGPLQHGKIIDGVGWVADDYLGIDQGPIVGMTENHRSDFIWRYMRGEPHIRKALETAGFTGGWLNA</sequence>
<dbReference type="InterPro" id="IPR016883">
    <property type="entry name" value="UCP028431"/>
</dbReference>
<organism evidence="3 4">
    <name type="scientific">Brevundimonas mediterranea</name>
    <dbReference type="NCBI Taxonomy" id="74329"/>
    <lineage>
        <taxon>Bacteria</taxon>
        <taxon>Pseudomonadati</taxon>
        <taxon>Pseudomonadota</taxon>
        <taxon>Alphaproteobacteria</taxon>
        <taxon>Caulobacterales</taxon>
        <taxon>Caulobacteraceae</taxon>
        <taxon>Brevundimonas</taxon>
    </lineage>
</organism>
<gene>
    <name evidence="3" type="ORF">GYM46_01190</name>
</gene>
<keyword evidence="1" id="KW-0732">Signal</keyword>
<accession>A0AB37E2K2</accession>
<dbReference type="EMBL" id="CP048751">
    <property type="protein sequence ID" value="QIH71713.1"/>
    <property type="molecule type" value="Genomic_DNA"/>
</dbReference>
<protein>
    <submittedName>
        <fullName evidence="3">Tat pathway signal protein</fullName>
    </submittedName>
</protein>
<dbReference type="InterPro" id="IPR019282">
    <property type="entry name" value="Glycoamylase-like_cons_dom"/>
</dbReference>